<keyword evidence="6" id="KW-1185">Reference proteome</keyword>
<feature type="compositionally biased region" description="Polar residues" evidence="2">
    <location>
        <begin position="191"/>
        <end position="203"/>
    </location>
</feature>
<dbReference type="FunFam" id="3.10.110.10:FF:000086">
    <property type="entry name" value="Ubiquitin-conjugating enzyme E2 J1"/>
    <property type="match status" value="1"/>
</dbReference>
<evidence type="ECO:0000313" key="6">
    <source>
        <dbReference type="Proteomes" id="UP000716291"/>
    </source>
</evidence>
<dbReference type="CDD" id="cd23799">
    <property type="entry name" value="UBCc_UBE2J"/>
    <property type="match status" value="1"/>
</dbReference>
<dbReference type="Pfam" id="PF00179">
    <property type="entry name" value="UQ_con"/>
    <property type="match status" value="1"/>
</dbReference>
<evidence type="ECO:0000256" key="1">
    <source>
        <dbReference type="ARBA" id="ARBA00022786"/>
    </source>
</evidence>
<dbReference type="InterPro" id="IPR000608">
    <property type="entry name" value="UBC"/>
</dbReference>
<evidence type="ECO:0000256" key="3">
    <source>
        <dbReference type="SAM" id="Phobius"/>
    </source>
</evidence>
<dbReference type="InterPro" id="IPR016135">
    <property type="entry name" value="UBQ-conjugating_enzyme/RWD"/>
</dbReference>
<dbReference type="AlphaFoldDB" id="A0A9P7BQ09"/>
<feature type="domain" description="UBC core" evidence="4">
    <location>
        <begin position="10"/>
        <end position="162"/>
    </location>
</feature>
<dbReference type="PROSITE" id="PS50127">
    <property type="entry name" value="UBC_2"/>
    <property type="match status" value="1"/>
</dbReference>
<feature type="compositionally biased region" description="Polar residues" evidence="2">
    <location>
        <begin position="214"/>
        <end position="229"/>
    </location>
</feature>
<dbReference type="Gene3D" id="3.10.110.10">
    <property type="entry name" value="Ubiquitin Conjugating Enzyme"/>
    <property type="match status" value="1"/>
</dbReference>
<feature type="compositionally biased region" description="Basic and acidic residues" evidence="2">
    <location>
        <begin position="204"/>
        <end position="213"/>
    </location>
</feature>
<evidence type="ECO:0000256" key="2">
    <source>
        <dbReference type="SAM" id="MobiDB-lite"/>
    </source>
</evidence>
<dbReference type="SMART" id="SM00212">
    <property type="entry name" value="UBCc"/>
    <property type="match status" value="1"/>
</dbReference>
<feature type="transmembrane region" description="Helical" evidence="3">
    <location>
        <begin position="234"/>
        <end position="252"/>
    </location>
</feature>
<feature type="region of interest" description="Disordered" evidence="2">
    <location>
        <begin position="190"/>
        <end position="229"/>
    </location>
</feature>
<proteinExistence type="predicted"/>
<keyword evidence="3" id="KW-1133">Transmembrane helix</keyword>
<keyword evidence="3" id="KW-0812">Transmembrane</keyword>
<dbReference type="InterPro" id="IPR050113">
    <property type="entry name" value="Ub_conjugating_enzyme"/>
</dbReference>
<keyword evidence="1" id="KW-0833">Ubl conjugation pathway</keyword>
<reference evidence="5" key="1">
    <citation type="journal article" date="2020" name="Microb. Genom.">
        <title>Genetic diversity of clinical and environmental Mucorales isolates obtained from an investigation of mucormycosis cases among solid organ transplant recipients.</title>
        <authorList>
            <person name="Nguyen M.H."/>
            <person name="Kaul D."/>
            <person name="Muto C."/>
            <person name="Cheng S.J."/>
            <person name="Richter R.A."/>
            <person name="Bruno V.M."/>
            <person name="Liu G."/>
            <person name="Beyhan S."/>
            <person name="Sundermann A.J."/>
            <person name="Mounaud S."/>
            <person name="Pasculle A.W."/>
            <person name="Nierman W.C."/>
            <person name="Driscoll E."/>
            <person name="Cumbie R."/>
            <person name="Clancy C.J."/>
            <person name="Dupont C.L."/>
        </authorList>
    </citation>
    <scope>NUCLEOTIDE SEQUENCE</scope>
    <source>
        <strain evidence="5">GL11</strain>
    </source>
</reference>
<dbReference type="OrthoDB" id="1158011at2759"/>
<dbReference type="PANTHER" id="PTHR24067">
    <property type="entry name" value="UBIQUITIN-CONJUGATING ENZYME E2"/>
    <property type="match status" value="1"/>
</dbReference>
<protein>
    <recommendedName>
        <fullName evidence="4">UBC core domain-containing protein</fullName>
    </recommendedName>
</protein>
<sequence>MSGKYNAKNLGIKRIMQEAKELSEENAYEYCAQPLEDNLFEWHFTIRGPEDTEFAEGRYHGRILLPSEYPFKPPEIMFLTPNGRFELHKKICLSVTDFHPEFWQPAWGIRTILLAVIAFFPTHAKGAIGGLDYPPEERARLARESIKWVCPDCHMHVKDALPALKVEGAKVKHEDMPNFSLNYKTTKEAISESSGGSNLNPSSQDKKLRDNAGHHTTSNHTLSQGASSQNSDSTWIGALVGILIPFLALFIYNTMSS</sequence>
<evidence type="ECO:0000313" key="5">
    <source>
        <dbReference type="EMBL" id="KAG1305901.1"/>
    </source>
</evidence>
<dbReference type="EMBL" id="JAANQT010001253">
    <property type="protein sequence ID" value="KAG1305901.1"/>
    <property type="molecule type" value="Genomic_DNA"/>
</dbReference>
<organism evidence="5 6">
    <name type="scientific">Rhizopus oryzae</name>
    <name type="common">Mucormycosis agent</name>
    <name type="synonym">Rhizopus arrhizus var. delemar</name>
    <dbReference type="NCBI Taxonomy" id="64495"/>
    <lineage>
        <taxon>Eukaryota</taxon>
        <taxon>Fungi</taxon>
        <taxon>Fungi incertae sedis</taxon>
        <taxon>Mucoromycota</taxon>
        <taxon>Mucoromycotina</taxon>
        <taxon>Mucoromycetes</taxon>
        <taxon>Mucorales</taxon>
        <taxon>Mucorineae</taxon>
        <taxon>Rhizopodaceae</taxon>
        <taxon>Rhizopus</taxon>
    </lineage>
</organism>
<comment type="caution">
    <text evidence="5">The sequence shown here is derived from an EMBL/GenBank/DDBJ whole genome shotgun (WGS) entry which is preliminary data.</text>
</comment>
<dbReference type="SUPFAM" id="SSF54495">
    <property type="entry name" value="UBC-like"/>
    <property type="match status" value="1"/>
</dbReference>
<gene>
    <name evidence="5" type="ORF">G6F64_008009</name>
</gene>
<name>A0A9P7BQ09_RHIOR</name>
<accession>A0A9P7BQ09</accession>
<dbReference type="Proteomes" id="UP000716291">
    <property type="component" value="Unassembled WGS sequence"/>
</dbReference>
<keyword evidence="3" id="KW-0472">Membrane</keyword>
<evidence type="ECO:0000259" key="4">
    <source>
        <dbReference type="PROSITE" id="PS50127"/>
    </source>
</evidence>